<dbReference type="InterPro" id="IPR005534">
    <property type="entry name" value="Curli_assmbl/transp-comp_CsgG"/>
</dbReference>
<dbReference type="KEGG" id="emar:D1013_05645"/>
<dbReference type="PANTHER" id="PTHR41164">
    <property type="entry name" value="CURLI PRODUCTION ASSEMBLY/TRANSPORT COMPONENT CSGG"/>
    <property type="match status" value="1"/>
</dbReference>
<evidence type="ECO:0000256" key="6">
    <source>
        <dbReference type="SAM" id="SignalP"/>
    </source>
</evidence>
<evidence type="ECO:0000256" key="5">
    <source>
        <dbReference type="ARBA" id="ARBA00023288"/>
    </source>
</evidence>
<keyword evidence="1" id="KW-1003">Cell membrane</keyword>
<dbReference type="PROSITE" id="PS51257">
    <property type="entry name" value="PROKAR_LIPOPROTEIN"/>
    <property type="match status" value="1"/>
</dbReference>
<dbReference type="GO" id="GO:0030288">
    <property type="term" value="C:outer membrane-bounded periplasmic space"/>
    <property type="evidence" value="ECO:0007669"/>
    <property type="project" value="InterPro"/>
</dbReference>
<name>A0A3G2L3T8_9FLAO</name>
<keyword evidence="5" id="KW-0449">Lipoprotein</keyword>
<sequence>MKFYQSSLYLGFLFLLSSCGAYFNQPVAPSQSRIGETTSKTETLKNLPQPEEPVVVGVYNFKDQTGQYKSVENGSTFSTAVPQGATTMLIKALEDSKWFTPIERENLSNLLNERNIIRSTRQEYTGDNNGQPNLPPLLYAGILLEGGIISYDSNIITGGYGARYFGTGGSTQYRQDRITIYLRAVSTSNGKILKTVYVSKTILSQALDASLFKYVKFQRLLEVETGITKNEPIQLAIQNAIENAVESLIIEGIEDNLWSTKDGDETNEALVSLYNERKREEENTLLYNRKQAQSVMNHSIAISGNGPVLNADFSKKTLGGGAGIKYSYKASPKFDIGLKGDYLYFTGGESFNKSYVSSNFQIGYTILPLDNLTPYIYGGVGGIFDLDSPEEELTEDTSGLNLQYGIALKYNINPHLAFFVGAENNHTNKDTIDNVVNGVRDDFYYNFNIGLEWRFGKNIK</sequence>
<dbReference type="Gene3D" id="2.40.160.20">
    <property type="match status" value="1"/>
</dbReference>
<evidence type="ECO:0000256" key="1">
    <source>
        <dbReference type="ARBA" id="ARBA00022475"/>
    </source>
</evidence>
<feature type="domain" description="Outer membrane protein beta-barrel" evidence="7">
    <location>
        <begin position="312"/>
        <end position="455"/>
    </location>
</feature>
<dbReference type="OrthoDB" id="1110708at2"/>
<keyword evidence="2 6" id="KW-0732">Signal</keyword>
<evidence type="ECO:0000259" key="7">
    <source>
        <dbReference type="Pfam" id="PF13505"/>
    </source>
</evidence>
<proteinExistence type="predicted"/>
<evidence type="ECO:0000256" key="3">
    <source>
        <dbReference type="ARBA" id="ARBA00023136"/>
    </source>
</evidence>
<feature type="signal peptide" evidence="6">
    <location>
        <begin position="1"/>
        <end position="23"/>
    </location>
</feature>
<evidence type="ECO:0000313" key="9">
    <source>
        <dbReference type="Proteomes" id="UP000276309"/>
    </source>
</evidence>
<dbReference type="InterPro" id="IPR011250">
    <property type="entry name" value="OMP/PagP_B-barrel"/>
</dbReference>
<reference evidence="8 9" key="1">
    <citation type="submission" date="2018-08" db="EMBL/GenBank/DDBJ databases">
        <title>The reduced genetic potential of extracellular carbohydrate catabolism in Euzebyella marina RN62, a Flavobacteriia bacterium isolated from the hadal water.</title>
        <authorList>
            <person name="Xue C."/>
        </authorList>
    </citation>
    <scope>NUCLEOTIDE SEQUENCE [LARGE SCALE GENOMIC DNA]</scope>
    <source>
        <strain evidence="8 9">RN62</strain>
    </source>
</reference>
<dbReference type="Pfam" id="PF13505">
    <property type="entry name" value="OMP_b-brl"/>
    <property type="match status" value="1"/>
</dbReference>
<gene>
    <name evidence="8" type="ORF">D1013_05645</name>
</gene>
<organism evidence="8 9">
    <name type="scientific">Euzebyella marina</name>
    <dbReference type="NCBI Taxonomy" id="1761453"/>
    <lineage>
        <taxon>Bacteria</taxon>
        <taxon>Pseudomonadati</taxon>
        <taxon>Bacteroidota</taxon>
        <taxon>Flavobacteriia</taxon>
        <taxon>Flavobacteriales</taxon>
        <taxon>Flavobacteriaceae</taxon>
        <taxon>Euzebyella</taxon>
    </lineage>
</organism>
<dbReference type="Gene3D" id="3.40.50.10610">
    <property type="entry name" value="ABC-type transport auxiliary lipoprotein component"/>
    <property type="match status" value="2"/>
</dbReference>
<dbReference type="AlphaFoldDB" id="A0A3G2L3T8"/>
<evidence type="ECO:0000256" key="2">
    <source>
        <dbReference type="ARBA" id="ARBA00022729"/>
    </source>
</evidence>
<feature type="chain" id="PRO_5018140920" description="Outer membrane protein beta-barrel domain-containing protein" evidence="6">
    <location>
        <begin position="24"/>
        <end position="460"/>
    </location>
</feature>
<dbReference type="Proteomes" id="UP000276309">
    <property type="component" value="Chromosome"/>
</dbReference>
<keyword evidence="3" id="KW-0472">Membrane</keyword>
<dbReference type="InterPro" id="IPR027385">
    <property type="entry name" value="Beta-barrel_OMP"/>
</dbReference>
<protein>
    <recommendedName>
        <fullName evidence="7">Outer membrane protein beta-barrel domain-containing protein</fullName>
    </recommendedName>
</protein>
<evidence type="ECO:0000256" key="4">
    <source>
        <dbReference type="ARBA" id="ARBA00023139"/>
    </source>
</evidence>
<dbReference type="RefSeq" id="WP_121847944.1">
    <property type="nucleotide sequence ID" value="NZ_CP032050.1"/>
</dbReference>
<accession>A0A3G2L3T8</accession>
<dbReference type="Pfam" id="PF03783">
    <property type="entry name" value="CsgG"/>
    <property type="match status" value="1"/>
</dbReference>
<keyword evidence="4" id="KW-0564">Palmitate</keyword>
<dbReference type="SUPFAM" id="SSF56925">
    <property type="entry name" value="OMPA-like"/>
    <property type="match status" value="1"/>
</dbReference>
<evidence type="ECO:0000313" key="8">
    <source>
        <dbReference type="EMBL" id="AYN66893.1"/>
    </source>
</evidence>
<dbReference type="EMBL" id="CP032050">
    <property type="protein sequence ID" value="AYN66893.1"/>
    <property type="molecule type" value="Genomic_DNA"/>
</dbReference>
<keyword evidence="9" id="KW-1185">Reference proteome</keyword>
<dbReference type="PANTHER" id="PTHR41164:SF1">
    <property type="entry name" value="CURLI PRODUCTION ASSEMBLY_TRANSPORT COMPONENT CSGG"/>
    <property type="match status" value="1"/>
</dbReference>